<evidence type="ECO:0000313" key="15">
    <source>
        <dbReference type="EMBL" id="KAL3791546.1"/>
    </source>
</evidence>
<dbReference type="InterPro" id="IPR050205">
    <property type="entry name" value="CDPK_Ser/Thr_kinases"/>
</dbReference>
<dbReference type="SUPFAM" id="SSF47473">
    <property type="entry name" value="EF-hand"/>
    <property type="match status" value="1"/>
</dbReference>
<evidence type="ECO:0000313" key="16">
    <source>
        <dbReference type="Proteomes" id="UP001530315"/>
    </source>
</evidence>
<comment type="caution">
    <text evidence="15">The sequence shown here is derived from an EMBL/GenBank/DDBJ whole genome shotgun (WGS) entry which is preliminary data.</text>
</comment>
<dbReference type="InterPro" id="IPR017441">
    <property type="entry name" value="Protein_kinase_ATP_BS"/>
</dbReference>
<dbReference type="Gene3D" id="2.60.120.10">
    <property type="entry name" value="Jelly Rolls"/>
    <property type="match status" value="2"/>
</dbReference>
<gene>
    <name evidence="15" type="ORF">ACHAW5_000849</name>
</gene>
<feature type="compositionally biased region" description="Basic and acidic residues" evidence="11">
    <location>
        <begin position="461"/>
        <end position="474"/>
    </location>
</feature>
<dbReference type="SUPFAM" id="SSF56112">
    <property type="entry name" value="Protein kinase-like (PK-like)"/>
    <property type="match status" value="1"/>
</dbReference>
<comment type="cofactor">
    <cofactor evidence="1">
        <name>Mg(2+)</name>
        <dbReference type="ChEBI" id="CHEBI:18420"/>
    </cofactor>
</comment>
<dbReference type="PROSITE" id="PS50011">
    <property type="entry name" value="PROTEIN_KINASE_DOM"/>
    <property type="match status" value="1"/>
</dbReference>
<evidence type="ECO:0000259" key="12">
    <source>
        <dbReference type="PROSITE" id="PS50011"/>
    </source>
</evidence>
<dbReference type="InterPro" id="IPR008271">
    <property type="entry name" value="Ser/Thr_kinase_AS"/>
</dbReference>
<dbReference type="Proteomes" id="UP001530315">
    <property type="component" value="Unassembled WGS sequence"/>
</dbReference>
<dbReference type="PROSITE" id="PS50222">
    <property type="entry name" value="EF_HAND_2"/>
    <property type="match status" value="1"/>
</dbReference>
<dbReference type="InterPro" id="IPR018490">
    <property type="entry name" value="cNMP-bd_dom_sf"/>
</dbReference>
<keyword evidence="16" id="KW-1185">Reference proteome</keyword>
<keyword evidence="2" id="KW-0723">Serine/threonine-protein kinase</keyword>
<dbReference type="Pfam" id="PF00027">
    <property type="entry name" value="cNMP_binding"/>
    <property type="match status" value="2"/>
</dbReference>
<proteinExistence type="inferred from homology"/>
<dbReference type="AlphaFoldDB" id="A0ABD3PUZ1"/>
<feature type="domain" description="Cyclic nucleotide-binding" evidence="13">
    <location>
        <begin position="587"/>
        <end position="707"/>
    </location>
</feature>
<accession>A0ABD3PUZ1</accession>
<feature type="domain" description="Protein kinase" evidence="12">
    <location>
        <begin position="114"/>
        <end position="385"/>
    </location>
</feature>
<evidence type="ECO:0000256" key="8">
    <source>
        <dbReference type="ARBA" id="ARBA00022992"/>
    </source>
</evidence>
<dbReference type="PANTHER" id="PTHR24349">
    <property type="entry name" value="SERINE/THREONINE-PROTEIN KINASE"/>
    <property type="match status" value="1"/>
</dbReference>
<evidence type="ECO:0000256" key="5">
    <source>
        <dbReference type="ARBA" id="ARBA00022741"/>
    </source>
</evidence>
<dbReference type="InterPro" id="IPR014710">
    <property type="entry name" value="RmlC-like_jellyroll"/>
</dbReference>
<dbReference type="Gene3D" id="1.10.510.10">
    <property type="entry name" value="Transferase(Phosphotransferase) domain 1"/>
    <property type="match status" value="1"/>
</dbReference>
<dbReference type="FunFam" id="1.10.510.10:FF:000571">
    <property type="entry name" value="Maternal embryonic leucine zipper kinase"/>
    <property type="match status" value="1"/>
</dbReference>
<dbReference type="InterPro" id="IPR000719">
    <property type="entry name" value="Prot_kinase_dom"/>
</dbReference>
<evidence type="ECO:0000256" key="2">
    <source>
        <dbReference type="ARBA" id="ARBA00022527"/>
    </source>
</evidence>
<dbReference type="GO" id="GO:0030553">
    <property type="term" value="F:cGMP binding"/>
    <property type="evidence" value="ECO:0007669"/>
    <property type="project" value="UniProtKB-KW"/>
</dbReference>
<comment type="similarity">
    <text evidence="9">Belongs to the protein kinase superfamily. Ser/Thr protein kinase family. CDPK subfamily.</text>
</comment>
<feature type="domain" description="EF-hand" evidence="14">
    <location>
        <begin position="723"/>
        <end position="758"/>
    </location>
</feature>
<evidence type="ECO:0000256" key="1">
    <source>
        <dbReference type="ARBA" id="ARBA00001946"/>
    </source>
</evidence>
<dbReference type="PROSITE" id="PS00107">
    <property type="entry name" value="PROTEIN_KINASE_ATP"/>
    <property type="match status" value="1"/>
</dbReference>
<dbReference type="PROSITE" id="PS50042">
    <property type="entry name" value="CNMP_BINDING_3"/>
    <property type="match status" value="2"/>
</dbReference>
<keyword evidence="7 10" id="KW-0067">ATP-binding</keyword>
<sequence>MLSKAVTSTQNRASHLGSLAAAASIGATIIFHRKKDRDDETILVDKKPPPAVNMWLRLCSIDSTVLSNARFNIPRNMHKYCSCESPFSYLSRRETLRWLDKTSSNATLESRYKVDWKYPLGEGGYGAVYMCTHRITGEKHALKMMPKKYTNNESFRREIAALLRVRESGSSHPNICELKENFDENDNYFLVLDLISGGEMFDHLARNGPYSEADAAHLVRQTASALAFIHGVGLVHGDLKPENLMLSTQKATDSVIKLVDFGCAEIYKGQSSIKKDMTRSTIANTPAYSPPEAFSKWQGPLHPSFDMFSMGLILYIMLTGCHPFDLSGRSSDDDIEHRIKTENPPLRDSLTAHLSDSAIELLEKLLDKRPRRRMTAMELLEHPWVMGLTAETRKIEGSDTKLSQFRKFKSRLEVKIFSDWVSSATGDDANVKSGLVEREFKKFDTQNKGYLTAKDLGSTLTEKDENPSDDDKGKTPLSLSEFTDLISDHMMNKYYPEGYKIYKEGSEGKTIYFINSGTVEISTKAGFKTTLSQGKFFGEGALLSLTGRRNASVTCLTPVHVIAISKEYFKKYMIEGGSEIKMNLQELTRSRDRDQAFQMLRDQKNLLKRDLSRGDVLFSYGEDGKSLFIVDEGEICIMAKNGKRVLSAKAGAICGEHSVIMKQPRNVTAVCVSDKCKVREMAAKDFYKIYDSCPIIRQSLREFCLRRDFQKAIVDKLGKDFGTSEDELHKVFDSVDSDVSGEIEMNEVKGLIKRIYPHLSDDDPLFTEVLHSLDIDNSNSVKWEEFKKVFLVKNRSTKH</sequence>
<evidence type="ECO:0000259" key="14">
    <source>
        <dbReference type="PROSITE" id="PS50222"/>
    </source>
</evidence>
<dbReference type="InterPro" id="IPR000595">
    <property type="entry name" value="cNMP-bd_dom"/>
</dbReference>
<name>A0ABD3PUZ1_9STRA</name>
<feature type="domain" description="Cyclic nucleotide-binding" evidence="13">
    <location>
        <begin position="486"/>
        <end position="590"/>
    </location>
</feature>
<evidence type="ECO:0000256" key="3">
    <source>
        <dbReference type="ARBA" id="ARBA00022535"/>
    </source>
</evidence>
<evidence type="ECO:0008006" key="17">
    <source>
        <dbReference type="Google" id="ProtNLM"/>
    </source>
</evidence>
<organism evidence="15 16">
    <name type="scientific">Stephanodiscus triporus</name>
    <dbReference type="NCBI Taxonomy" id="2934178"/>
    <lineage>
        <taxon>Eukaryota</taxon>
        <taxon>Sar</taxon>
        <taxon>Stramenopiles</taxon>
        <taxon>Ochrophyta</taxon>
        <taxon>Bacillariophyta</taxon>
        <taxon>Coscinodiscophyceae</taxon>
        <taxon>Thalassiosirophycidae</taxon>
        <taxon>Stephanodiscales</taxon>
        <taxon>Stephanodiscaceae</taxon>
        <taxon>Stephanodiscus</taxon>
    </lineage>
</organism>
<keyword evidence="5 10" id="KW-0547">Nucleotide-binding</keyword>
<evidence type="ECO:0000256" key="10">
    <source>
        <dbReference type="PROSITE-ProRule" id="PRU10141"/>
    </source>
</evidence>
<dbReference type="GO" id="GO:0005524">
    <property type="term" value="F:ATP binding"/>
    <property type="evidence" value="ECO:0007669"/>
    <property type="project" value="UniProtKB-UniRule"/>
</dbReference>
<dbReference type="SMART" id="SM00100">
    <property type="entry name" value="cNMP"/>
    <property type="match status" value="2"/>
</dbReference>
<dbReference type="GO" id="GO:0004674">
    <property type="term" value="F:protein serine/threonine kinase activity"/>
    <property type="evidence" value="ECO:0007669"/>
    <property type="project" value="UniProtKB-KW"/>
</dbReference>
<dbReference type="EMBL" id="JALLAZ020000590">
    <property type="protein sequence ID" value="KAL3791546.1"/>
    <property type="molecule type" value="Genomic_DNA"/>
</dbReference>
<evidence type="ECO:0000256" key="9">
    <source>
        <dbReference type="ARBA" id="ARBA00024334"/>
    </source>
</evidence>
<dbReference type="SMART" id="SM00220">
    <property type="entry name" value="S_TKc"/>
    <property type="match status" value="1"/>
</dbReference>
<dbReference type="InterPro" id="IPR002048">
    <property type="entry name" value="EF_hand_dom"/>
</dbReference>
<keyword evidence="4" id="KW-0808">Transferase</keyword>
<keyword evidence="3" id="KW-0140">cGMP</keyword>
<reference evidence="15 16" key="1">
    <citation type="submission" date="2024-10" db="EMBL/GenBank/DDBJ databases">
        <title>Updated reference genomes for cyclostephanoid diatoms.</title>
        <authorList>
            <person name="Roberts W.R."/>
            <person name="Alverson A.J."/>
        </authorList>
    </citation>
    <scope>NUCLEOTIDE SEQUENCE [LARGE SCALE GENOMIC DNA]</scope>
    <source>
        <strain evidence="15 16">AJA276-08</strain>
    </source>
</reference>
<feature type="region of interest" description="Disordered" evidence="11">
    <location>
        <begin position="456"/>
        <end position="476"/>
    </location>
</feature>
<keyword evidence="6" id="KW-0418">Kinase</keyword>
<dbReference type="SUPFAM" id="SSF51206">
    <property type="entry name" value="cAMP-binding domain-like"/>
    <property type="match status" value="2"/>
</dbReference>
<keyword evidence="8" id="KW-0142">cGMP-binding</keyword>
<evidence type="ECO:0000256" key="6">
    <source>
        <dbReference type="ARBA" id="ARBA00022777"/>
    </source>
</evidence>
<evidence type="ECO:0000256" key="7">
    <source>
        <dbReference type="ARBA" id="ARBA00022840"/>
    </source>
</evidence>
<dbReference type="SMART" id="SM00054">
    <property type="entry name" value="EFh"/>
    <property type="match status" value="3"/>
</dbReference>
<dbReference type="Pfam" id="PF00069">
    <property type="entry name" value="Pkinase"/>
    <property type="match status" value="1"/>
</dbReference>
<dbReference type="CDD" id="cd00038">
    <property type="entry name" value="CAP_ED"/>
    <property type="match status" value="2"/>
</dbReference>
<evidence type="ECO:0000259" key="13">
    <source>
        <dbReference type="PROSITE" id="PS50042"/>
    </source>
</evidence>
<protein>
    <recommendedName>
        <fullName evidence="17">cGMP-dependent protein kinase</fullName>
    </recommendedName>
</protein>
<evidence type="ECO:0000256" key="4">
    <source>
        <dbReference type="ARBA" id="ARBA00022679"/>
    </source>
</evidence>
<dbReference type="Gene3D" id="1.10.238.10">
    <property type="entry name" value="EF-hand"/>
    <property type="match status" value="1"/>
</dbReference>
<dbReference type="InterPro" id="IPR011009">
    <property type="entry name" value="Kinase-like_dom_sf"/>
</dbReference>
<dbReference type="PROSITE" id="PS00108">
    <property type="entry name" value="PROTEIN_KINASE_ST"/>
    <property type="match status" value="1"/>
</dbReference>
<feature type="binding site" evidence="10">
    <location>
        <position position="148"/>
    </location>
    <ligand>
        <name>ATP</name>
        <dbReference type="ChEBI" id="CHEBI:30616"/>
    </ligand>
</feature>
<dbReference type="InterPro" id="IPR011992">
    <property type="entry name" value="EF-hand-dom_pair"/>
</dbReference>
<evidence type="ECO:0000256" key="11">
    <source>
        <dbReference type="SAM" id="MobiDB-lite"/>
    </source>
</evidence>